<dbReference type="SUPFAM" id="SSF82771">
    <property type="entry name" value="GIY-YIG endonuclease"/>
    <property type="match status" value="1"/>
</dbReference>
<name>A0A0U9H613_9BACI</name>
<dbReference type="AlphaFoldDB" id="A0A0U9H613"/>
<dbReference type="CDD" id="cd10456">
    <property type="entry name" value="GIY-YIG_UPF0213"/>
    <property type="match status" value="1"/>
</dbReference>
<sequence>MDDAKHTVYILKCKDGSLYTGYTNNLTKRLQMHREGKGAKYTRGRGPLEVVYVEHFPSKEQAMQREYRIKQLPRKEKDVLIRDRMEEGMQGESTKEL</sequence>
<protein>
    <submittedName>
        <fullName evidence="3">GIY-YIG nuclease superfamily protein</fullName>
    </submittedName>
</protein>
<feature type="domain" description="GIY-YIG" evidence="2">
    <location>
        <begin position="4"/>
        <end position="79"/>
    </location>
</feature>
<evidence type="ECO:0000313" key="3">
    <source>
        <dbReference type="EMBL" id="GAQ18082.1"/>
    </source>
</evidence>
<dbReference type="PROSITE" id="PS50164">
    <property type="entry name" value="GIY_YIG"/>
    <property type="match status" value="1"/>
</dbReference>
<dbReference type="InterPro" id="IPR035901">
    <property type="entry name" value="GIY-YIG_endonuc_sf"/>
</dbReference>
<reference evidence="4" key="1">
    <citation type="submission" date="2015-07" db="EMBL/GenBank/DDBJ databases">
        <title>Draft Genome Sequence of Oceanobacillus picturae Heshi-B3 that Was Isolated from Fermented Rice Bran with Aging Salted Mackerel, Which Was Named Heshiko as Traditional Fermented Seafood in Japan.</title>
        <authorList>
            <person name="Akuzawa S."/>
            <person name="Nakagawa J."/>
            <person name="Kanekatsu T."/>
            <person name="Kanesaki Y."/>
            <person name="Suzuki T."/>
        </authorList>
    </citation>
    <scope>NUCLEOTIDE SEQUENCE [LARGE SCALE GENOMIC DNA]</scope>
    <source>
        <strain evidence="4">Heshi-B3</strain>
    </source>
</reference>
<organism evidence="3 4">
    <name type="scientific">Oceanobacillus picturae</name>
    <dbReference type="NCBI Taxonomy" id="171693"/>
    <lineage>
        <taxon>Bacteria</taxon>
        <taxon>Bacillati</taxon>
        <taxon>Bacillota</taxon>
        <taxon>Bacilli</taxon>
        <taxon>Bacillales</taxon>
        <taxon>Bacillaceae</taxon>
        <taxon>Oceanobacillus</taxon>
    </lineage>
</organism>
<dbReference type="OrthoDB" id="9807770at2"/>
<dbReference type="InterPro" id="IPR000305">
    <property type="entry name" value="GIY-YIG_endonuc"/>
</dbReference>
<dbReference type="EMBL" id="BBXV01000023">
    <property type="protein sequence ID" value="GAQ18082.1"/>
    <property type="molecule type" value="Genomic_DNA"/>
</dbReference>
<comment type="similarity">
    <text evidence="1">Belongs to the UPF0213 family.</text>
</comment>
<evidence type="ECO:0000256" key="1">
    <source>
        <dbReference type="ARBA" id="ARBA00007435"/>
    </source>
</evidence>
<proteinExistence type="inferred from homology"/>
<gene>
    <name evidence="3" type="ORF">OPHB3_2021</name>
</gene>
<dbReference type="RefSeq" id="WP_058950208.1">
    <property type="nucleotide sequence ID" value="NZ_BBXV01000023.1"/>
</dbReference>
<comment type="caution">
    <text evidence="3">The sequence shown here is derived from an EMBL/GenBank/DDBJ whole genome shotgun (WGS) entry which is preliminary data.</text>
</comment>
<dbReference type="PANTHER" id="PTHR34477">
    <property type="entry name" value="UPF0213 PROTEIN YHBQ"/>
    <property type="match status" value="1"/>
</dbReference>
<dbReference type="SMART" id="SM00465">
    <property type="entry name" value="GIYc"/>
    <property type="match status" value="1"/>
</dbReference>
<evidence type="ECO:0000313" key="4">
    <source>
        <dbReference type="Proteomes" id="UP000052946"/>
    </source>
</evidence>
<accession>A0A0U9H613</accession>
<evidence type="ECO:0000259" key="2">
    <source>
        <dbReference type="PROSITE" id="PS50164"/>
    </source>
</evidence>
<dbReference type="Pfam" id="PF01541">
    <property type="entry name" value="GIY-YIG"/>
    <property type="match status" value="1"/>
</dbReference>
<reference evidence="3 4" key="2">
    <citation type="journal article" date="2016" name="Genome Announc.">
        <title>Draft Genome Sequence of Oceanobacillus picturae Heshi-B3, Isolated from Fermented Rice Bran in a Traditional Japanese Seafood Dish.</title>
        <authorList>
            <person name="Akuzawa S."/>
            <person name="Nagaoka J."/>
            <person name="Kanekatsu M."/>
            <person name="Kanesaki Y."/>
            <person name="Suzuki T."/>
        </authorList>
    </citation>
    <scope>NUCLEOTIDE SEQUENCE [LARGE SCALE GENOMIC DNA]</scope>
    <source>
        <strain evidence="3 4">Heshi-B3</strain>
    </source>
</reference>
<dbReference type="PANTHER" id="PTHR34477:SF1">
    <property type="entry name" value="UPF0213 PROTEIN YHBQ"/>
    <property type="match status" value="1"/>
</dbReference>
<dbReference type="Proteomes" id="UP000052946">
    <property type="component" value="Unassembled WGS sequence"/>
</dbReference>
<dbReference type="Gene3D" id="3.40.1440.10">
    <property type="entry name" value="GIY-YIG endonuclease"/>
    <property type="match status" value="1"/>
</dbReference>
<dbReference type="InterPro" id="IPR050190">
    <property type="entry name" value="UPF0213_domain"/>
</dbReference>